<dbReference type="AlphaFoldDB" id="A0A9D1WFC8"/>
<protein>
    <submittedName>
        <fullName evidence="2">Uncharacterized protein</fullName>
    </submittedName>
</protein>
<proteinExistence type="predicted"/>
<evidence type="ECO:0000313" key="3">
    <source>
        <dbReference type="Proteomes" id="UP000886829"/>
    </source>
</evidence>
<name>A0A9D1WFC8_9GAMM</name>
<dbReference type="Proteomes" id="UP000886829">
    <property type="component" value="Unassembled WGS sequence"/>
</dbReference>
<evidence type="ECO:0000256" key="1">
    <source>
        <dbReference type="SAM" id="MobiDB-lite"/>
    </source>
</evidence>
<reference evidence="2" key="1">
    <citation type="journal article" date="2021" name="PeerJ">
        <title>Extensive microbial diversity within the chicken gut microbiome revealed by metagenomics and culture.</title>
        <authorList>
            <person name="Gilroy R."/>
            <person name="Ravi A."/>
            <person name="Getino M."/>
            <person name="Pursley I."/>
            <person name="Horton D.L."/>
            <person name="Alikhan N.F."/>
            <person name="Baker D."/>
            <person name="Gharbi K."/>
            <person name="Hall N."/>
            <person name="Watson M."/>
            <person name="Adriaenssens E.M."/>
            <person name="Foster-Nyarko E."/>
            <person name="Jarju S."/>
            <person name="Secka A."/>
            <person name="Antonio M."/>
            <person name="Oren A."/>
            <person name="Chaudhuri R.R."/>
            <person name="La Ragione R."/>
            <person name="Hildebrand F."/>
            <person name="Pallen M.J."/>
        </authorList>
    </citation>
    <scope>NUCLEOTIDE SEQUENCE</scope>
    <source>
        <strain evidence="2">USASDec5-558</strain>
    </source>
</reference>
<gene>
    <name evidence="2" type="ORF">H9850_10115</name>
</gene>
<sequence length="121" mass="12974">MALQGKNKLQSLSVTLGRAGLAVLASLVLVSGVSAQEAKVEFDLSLPVTYERCQMMDELNAYVKTLAPDDLEQLKATQAFLVNCQALLEEQISSTQQKLSELKASQGSTQSQPSASTQQGQ</sequence>
<accession>A0A9D1WFC8</accession>
<feature type="region of interest" description="Disordered" evidence="1">
    <location>
        <begin position="99"/>
        <end position="121"/>
    </location>
</feature>
<reference evidence="2" key="2">
    <citation type="submission" date="2021-04" db="EMBL/GenBank/DDBJ databases">
        <authorList>
            <person name="Gilroy R."/>
        </authorList>
    </citation>
    <scope>NUCLEOTIDE SEQUENCE</scope>
    <source>
        <strain evidence="2">USASDec5-558</strain>
    </source>
</reference>
<comment type="caution">
    <text evidence="2">The sequence shown here is derived from an EMBL/GenBank/DDBJ whole genome shotgun (WGS) entry which is preliminary data.</text>
</comment>
<organism evidence="2 3">
    <name type="scientific">Candidatus Anaerobiospirillum pullistercoris</name>
    <dbReference type="NCBI Taxonomy" id="2838452"/>
    <lineage>
        <taxon>Bacteria</taxon>
        <taxon>Pseudomonadati</taxon>
        <taxon>Pseudomonadota</taxon>
        <taxon>Gammaproteobacteria</taxon>
        <taxon>Aeromonadales</taxon>
        <taxon>Succinivibrionaceae</taxon>
        <taxon>Anaerobiospirillum</taxon>
    </lineage>
</organism>
<evidence type="ECO:0000313" key="2">
    <source>
        <dbReference type="EMBL" id="HIX57807.1"/>
    </source>
</evidence>
<feature type="compositionally biased region" description="Low complexity" evidence="1">
    <location>
        <begin position="104"/>
        <end position="121"/>
    </location>
</feature>
<dbReference type="EMBL" id="DXEV01000199">
    <property type="protein sequence ID" value="HIX57807.1"/>
    <property type="molecule type" value="Genomic_DNA"/>
</dbReference>